<evidence type="ECO:0000256" key="4">
    <source>
        <dbReference type="ARBA" id="ARBA00008706"/>
    </source>
</evidence>
<comment type="pathway">
    <text evidence="3 10">Carbohydrate metabolism; galactose metabolism.</text>
</comment>
<dbReference type="Proteomes" id="UP000254664">
    <property type="component" value="Unassembled WGS sequence"/>
</dbReference>
<evidence type="ECO:0000256" key="3">
    <source>
        <dbReference type="ARBA" id="ARBA00004947"/>
    </source>
</evidence>
<evidence type="ECO:0000256" key="8">
    <source>
        <dbReference type="ARBA" id="ARBA00023144"/>
    </source>
</evidence>
<sequence>MNNIYSLIDRLIEISIENQMIYSIDKIYARNRILAILKLDNYEYTSTNLQYTLHETLNYILEYSLNSGLIEYYLYEKDILSSKIMNVFLNNPSIINEEFYKKYSSSPKEATDYFYNLSKNSNYIRTDRIQKNISYKTLTKYGDLDITINLSKPEKDPKEIAKQRKKENSKTSFTYPACPLCKESEGYEGRIDHADRSNHRMIELNINNEDWYLQYSPYSYYNEHCIVLSKEHTPMKISKNTFKNLLSFVEKFPHYFLGSNTDIPIVGGSILCHEHYQGGYYEFPMEKAEDEYTFNLSKYPTLNFSIINWPLSTIRIKGKKTEDIVEATNYIFNSWKTYEDKERHILPFTKRESHNAITPISRYKKGFYEMDIVLRNNRTSKEHPLGIFHPHADVQHIKKENIGLIEVMGLAVLPGRLLNELEEIKDFILNKSNSVKEYHLTFAEDLKKRYNNEKSLDLFIKDEVGLKFVRVLEDAGVFKRTDHGIEGFKKFISQL</sequence>
<comment type="subcellular location">
    <subcellularLocation>
        <location evidence="2 10">Cytoplasm</location>
    </subcellularLocation>
</comment>
<evidence type="ECO:0000256" key="5">
    <source>
        <dbReference type="ARBA" id="ARBA00022490"/>
    </source>
</evidence>
<dbReference type="HAMAP" id="MF_00571">
    <property type="entry name" value="GalP_UDP_trans"/>
    <property type="match status" value="1"/>
</dbReference>
<dbReference type="GO" id="GO:0006012">
    <property type="term" value="P:galactose metabolic process"/>
    <property type="evidence" value="ECO:0007669"/>
    <property type="project" value="UniProtKB-UniRule"/>
</dbReference>
<evidence type="ECO:0000256" key="1">
    <source>
        <dbReference type="ARBA" id="ARBA00001107"/>
    </source>
</evidence>
<comment type="similarity">
    <text evidence="4 10">Belongs to the galactose-1-phosphate uridylyltransferase type 2 family.</text>
</comment>
<protein>
    <recommendedName>
        <fullName evidence="10">Galactose-1-phosphate uridylyltransferase</fullName>
        <shortName evidence="10">Gal-1-P uridylyltransferase</shortName>
        <ecNumber evidence="10">2.7.7.12</ecNumber>
    </recommendedName>
    <alternativeName>
        <fullName evidence="10">UDP-glucose--hexose-1-phosphate uridylyltransferase</fullName>
    </alternativeName>
</protein>
<evidence type="ECO:0000313" key="14">
    <source>
        <dbReference type="Proteomes" id="UP000254664"/>
    </source>
</evidence>
<dbReference type="AlphaFoldDB" id="A0A381J3W1"/>
<dbReference type="UniPathway" id="UPA00214"/>
<keyword evidence="9 10" id="KW-0119">Carbohydrate metabolism</keyword>
<dbReference type="RefSeq" id="WP_115639971.1">
    <property type="nucleotide sequence ID" value="NZ_UFWZ01000001.1"/>
</dbReference>
<keyword evidence="8 10" id="KW-0299">Galactose metabolism</keyword>
<evidence type="ECO:0000313" key="13">
    <source>
        <dbReference type="EMBL" id="SUY44924.1"/>
    </source>
</evidence>
<evidence type="ECO:0000256" key="7">
    <source>
        <dbReference type="ARBA" id="ARBA00022695"/>
    </source>
</evidence>
<accession>A0A381J3W1</accession>
<evidence type="ECO:0000256" key="6">
    <source>
        <dbReference type="ARBA" id="ARBA00022679"/>
    </source>
</evidence>
<keyword evidence="6 10" id="KW-0808">Transferase</keyword>
<feature type="domain" description="Galactose-1-phosphate uridyl transferase N-terminal" evidence="11">
    <location>
        <begin position="23"/>
        <end position="234"/>
    </location>
</feature>
<dbReference type="PIRSF" id="PIRSF006005">
    <property type="entry name" value="GalT_BS"/>
    <property type="match status" value="1"/>
</dbReference>
<dbReference type="GO" id="GO:0008108">
    <property type="term" value="F:UDP-glucose:hexose-1-phosphate uridylyltransferase activity"/>
    <property type="evidence" value="ECO:0007669"/>
    <property type="project" value="UniProtKB-UniRule"/>
</dbReference>
<gene>
    <name evidence="10" type="primary">galT</name>
    <name evidence="13" type="ORF">NCTC9836_00064</name>
</gene>
<dbReference type="PANTHER" id="PTHR39191:SF1">
    <property type="entry name" value="DUF4922 DOMAIN-CONTAINING PROTEIN"/>
    <property type="match status" value="1"/>
</dbReference>
<keyword evidence="14" id="KW-1185">Reference proteome</keyword>
<name>A0A381J3W1_9CLOT</name>
<dbReference type="InterPro" id="IPR005850">
    <property type="entry name" value="GalP_Utransf_C"/>
</dbReference>
<dbReference type="GO" id="GO:0005737">
    <property type="term" value="C:cytoplasm"/>
    <property type="evidence" value="ECO:0007669"/>
    <property type="project" value="UniProtKB-SubCell"/>
</dbReference>
<evidence type="ECO:0000259" key="11">
    <source>
        <dbReference type="Pfam" id="PF01087"/>
    </source>
</evidence>
<dbReference type="EMBL" id="UFWZ01000001">
    <property type="protein sequence ID" value="SUY44924.1"/>
    <property type="molecule type" value="Genomic_DNA"/>
</dbReference>
<dbReference type="Pfam" id="PF02744">
    <property type="entry name" value="GalP_UDP_tr_C"/>
    <property type="match status" value="1"/>
</dbReference>
<keyword evidence="7 10" id="KW-0548">Nucleotidyltransferase</keyword>
<keyword evidence="5 10" id="KW-0963">Cytoplasm</keyword>
<evidence type="ECO:0000256" key="9">
    <source>
        <dbReference type="ARBA" id="ARBA00023277"/>
    </source>
</evidence>
<organism evidence="13 14">
    <name type="scientific">Clostridium putrefaciens</name>
    <dbReference type="NCBI Taxonomy" id="99675"/>
    <lineage>
        <taxon>Bacteria</taxon>
        <taxon>Bacillati</taxon>
        <taxon>Bacillota</taxon>
        <taxon>Clostridia</taxon>
        <taxon>Eubacteriales</taxon>
        <taxon>Clostridiaceae</taxon>
        <taxon>Clostridium</taxon>
    </lineage>
</organism>
<feature type="domain" description="Galactose-1-phosphate uridyl transferase C-terminal" evidence="12">
    <location>
        <begin position="250"/>
        <end position="441"/>
    </location>
</feature>
<proteinExistence type="inferred from homology"/>
<dbReference type="PANTHER" id="PTHR39191">
    <property type="entry name" value="GALACTOSE-1-PHOSPHATE URIDYLYLTRANSFERASE"/>
    <property type="match status" value="1"/>
</dbReference>
<dbReference type="EC" id="2.7.7.12" evidence="10"/>
<evidence type="ECO:0000259" key="12">
    <source>
        <dbReference type="Pfam" id="PF02744"/>
    </source>
</evidence>
<dbReference type="InterPro" id="IPR000766">
    <property type="entry name" value="GalP_uridyl_Trfase_II"/>
</dbReference>
<dbReference type="Pfam" id="PF01087">
    <property type="entry name" value="GalP_UDP_transf"/>
    <property type="match status" value="1"/>
</dbReference>
<dbReference type="NCBIfam" id="NF003629">
    <property type="entry name" value="PRK05270.1-2"/>
    <property type="match status" value="1"/>
</dbReference>
<reference evidence="13 14" key="1">
    <citation type="submission" date="2018-06" db="EMBL/GenBank/DDBJ databases">
        <authorList>
            <consortium name="Pathogen Informatics"/>
            <person name="Doyle S."/>
        </authorList>
    </citation>
    <scope>NUCLEOTIDE SEQUENCE [LARGE SCALE GENOMIC DNA]</scope>
    <source>
        <strain evidence="13 14">NCTC9836</strain>
    </source>
</reference>
<dbReference type="OrthoDB" id="2293at2"/>
<evidence type="ECO:0000256" key="10">
    <source>
        <dbReference type="HAMAP-Rule" id="MF_00571"/>
    </source>
</evidence>
<dbReference type="InterPro" id="IPR005849">
    <property type="entry name" value="GalP_Utransf_N"/>
</dbReference>
<comment type="catalytic activity">
    <reaction evidence="1 10">
        <text>alpha-D-galactose 1-phosphate + UDP-alpha-D-glucose = alpha-D-glucose 1-phosphate + UDP-alpha-D-galactose</text>
        <dbReference type="Rhea" id="RHEA:13989"/>
        <dbReference type="ChEBI" id="CHEBI:58336"/>
        <dbReference type="ChEBI" id="CHEBI:58601"/>
        <dbReference type="ChEBI" id="CHEBI:58885"/>
        <dbReference type="ChEBI" id="CHEBI:66914"/>
        <dbReference type="EC" id="2.7.7.12"/>
    </reaction>
</comment>
<evidence type="ECO:0000256" key="2">
    <source>
        <dbReference type="ARBA" id="ARBA00004496"/>
    </source>
</evidence>